<gene>
    <name evidence="1" type="ORF">ISREJYDI_CDS0012</name>
</gene>
<sequence>MARMALVTHGTTLAGFKAIMAGDGKDDLGHSPWTVSDNDGQMYFFDVKATGDDYGHDIDDEQTDAINCTANQSFEAARLQYAVQGKGGQVVVLICDVPDDMLELDYSCHGDSDAMPNARAVPCSDFDPKWIVDIQVADFDQWDCVAALACVWDNQLFNSGSVPLKLAQLVESVKGNYELTESLYDFELVSVDVQEFIANNV</sequence>
<proteinExistence type="predicted"/>
<name>A0AAX4MUX3_9CAUD</name>
<accession>A0AAX4MUX3</accession>
<dbReference type="Proteomes" id="UP001447006">
    <property type="component" value="Segment"/>
</dbReference>
<evidence type="ECO:0000313" key="1">
    <source>
        <dbReference type="EMBL" id="WYN04977.2"/>
    </source>
</evidence>
<dbReference type="EMBL" id="PP551948">
    <property type="protein sequence ID" value="WYN04977.2"/>
    <property type="molecule type" value="Genomic_DNA"/>
</dbReference>
<evidence type="ECO:0000313" key="2">
    <source>
        <dbReference type="Proteomes" id="UP001447006"/>
    </source>
</evidence>
<protein>
    <submittedName>
        <fullName evidence="1">Uncharacterized protein</fullName>
    </submittedName>
</protein>
<keyword evidence="2" id="KW-1185">Reference proteome</keyword>
<reference evidence="1 2" key="1">
    <citation type="submission" date="2024-03" db="EMBL/GenBank/DDBJ databases">
        <title>Complete Genome Sequence of a Pseudomonas fluorescens Bacteriophage UNO-G1W1 isolated from freshwater ice in Nebraska.</title>
        <authorList>
            <person name="Neville A.J."/>
            <person name="Schulze T.T."/>
            <person name="Davis P.H."/>
        </authorList>
    </citation>
    <scope>NUCLEOTIDE SEQUENCE [LARGE SCALE GENOMIC DNA]</scope>
</reference>
<organism evidence="1 2">
    <name type="scientific">Pseudomonas phage UNO-G1W1</name>
    <dbReference type="NCBI Taxonomy" id="3136609"/>
    <lineage>
        <taxon>Viruses</taxon>
        <taxon>Duplodnaviria</taxon>
        <taxon>Heunggongvirae</taxon>
        <taxon>Uroviricota</taxon>
        <taxon>Caudoviricetes</taxon>
        <taxon>Vandenendeviridae</taxon>
        <taxon>Gorskivirinae</taxon>
        <taxon>Omahavirus</taxon>
        <taxon>Omahavirus UNOG1W1</taxon>
    </lineage>
</organism>